<dbReference type="InterPro" id="IPR011009">
    <property type="entry name" value="Kinase-like_dom_sf"/>
</dbReference>
<organism evidence="15 16">
    <name type="scientific">Psophocarpus tetragonolobus</name>
    <name type="common">Winged bean</name>
    <name type="synonym">Dolichos tetragonolobus</name>
    <dbReference type="NCBI Taxonomy" id="3891"/>
    <lineage>
        <taxon>Eukaryota</taxon>
        <taxon>Viridiplantae</taxon>
        <taxon>Streptophyta</taxon>
        <taxon>Embryophyta</taxon>
        <taxon>Tracheophyta</taxon>
        <taxon>Spermatophyta</taxon>
        <taxon>Magnoliopsida</taxon>
        <taxon>eudicotyledons</taxon>
        <taxon>Gunneridae</taxon>
        <taxon>Pentapetalae</taxon>
        <taxon>rosids</taxon>
        <taxon>fabids</taxon>
        <taxon>Fabales</taxon>
        <taxon>Fabaceae</taxon>
        <taxon>Papilionoideae</taxon>
        <taxon>50 kb inversion clade</taxon>
        <taxon>NPAAA clade</taxon>
        <taxon>indigoferoid/millettioid clade</taxon>
        <taxon>Phaseoleae</taxon>
        <taxon>Psophocarpus</taxon>
    </lineage>
</organism>
<name>A0AAN9T1Z1_PSOTE</name>
<dbReference type="GO" id="GO:0005634">
    <property type="term" value="C:nucleus"/>
    <property type="evidence" value="ECO:0007669"/>
    <property type="project" value="TreeGrafter"/>
</dbReference>
<evidence type="ECO:0000256" key="12">
    <source>
        <dbReference type="ARBA" id="ARBA00047811"/>
    </source>
</evidence>
<dbReference type="GO" id="GO:0000307">
    <property type="term" value="C:cyclin-dependent protein kinase holoenzyme complex"/>
    <property type="evidence" value="ECO:0007669"/>
    <property type="project" value="TreeGrafter"/>
</dbReference>
<gene>
    <name evidence="15" type="ORF">VNO78_06391</name>
</gene>
<evidence type="ECO:0000256" key="6">
    <source>
        <dbReference type="ARBA" id="ARBA00022679"/>
    </source>
</evidence>
<keyword evidence="9" id="KW-0418">Kinase</keyword>
<sequence length="315" mass="36287">MYSVTRLLVSHSSKFEFEQALTRSQLETLKENRFTSYVLARANIFRCKRDDDYFAIKIMSIPNEEQRDNVMKEISVLKTLNHTNVVGLVDSMINGDDVFAVFEYPDSNLQAYMKNSELFLYQCKNRFLYQILSGIAHLHSRRILHKDLRPDKILVYMKSSITMRIAEYNNGKAYDVPLDCFYSENIGFPSYRAPELLFGNNYSTANDVWSVGCIFAEMHLRRPLFSAGTDLELLNEMFSLLGTPTEEIWPGKTSFLGSIAALEPPKQPKELRSVFPELEPAGVDILSVSYFHNFLLCLLHWSSVYCISVQLNFND</sequence>
<evidence type="ECO:0000259" key="14">
    <source>
        <dbReference type="PROSITE" id="PS50011"/>
    </source>
</evidence>
<dbReference type="AlphaFoldDB" id="A0AAN9T1Z1"/>
<dbReference type="GO" id="GO:0010389">
    <property type="term" value="P:regulation of G2/M transition of mitotic cell cycle"/>
    <property type="evidence" value="ECO:0007669"/>
    <property type="project" value="TreeGrafter"/>
</dbReference>
<dbReference type="EMBL" id="JAYMYS010000002">
    <property type="protein sequence ID" value="KAK7405192.1"/>
    <property type="molecule type" value="Genomic_DNA"/>
</dbReference>
<evidence type="ECO:0000256" key="2">
    <source>
        <dbReference type="ARBA" id="ARBA00012425"/>
    </source>
</evidence>
<evidence type="ECO:0000256" key="8">
    <source>
        <dbReference type="ARBA" id="ARBA00022776"/>
    </source>
</evidence>
<dbReference type="GO" id="GO:0000082">
    <property type="term" value="P:G1/S transition of mitotic cell cycle"/>
    <property type="evidence" value="ECO:0007669"/>
    <property type="project" value="TreeGrafter"/>
</dbReference>
<evidence type="ECO:0000313" key="15">
    <source>
        <dbReference type="EMBL" id="KAK7405192.1"/>
    </source>
</evidence>
<evidence type="ECO:0000256" key="11">
    <source>
        <dbReference type="ARBA" id="ARBA00023306"/>
    </source>
</evidence>
<dbReference type="SUPFAM" id="SSF56112">
    <property type="entry name" value="Protein kinase-like (PK-like)"/>
    <property type="match status" value="1"/>
</dbReference>
<dbReference type="Pfam" id="PF00069">
    <property type="entry name" value="Pkinase"/>
    <property type="match status" value="1"/>
</dbReference>
<evidence type="ECO:0000256" key="10">
    <source>
        <dbReference type="ARBA" id="ARBA00022840"/>
    </source>
</evidence>
<dbReference type="GO" id="GO:0005737">
    <property type="term" value="C:cytoplasm"/>
    <property type="evidence" value="ECO:0007669"/>
    <property type="project" value="TreeGrafter"/>
</dbReference>
<keyword evidence="4" id="KW-0597">Phosphoprotein</keyword>
<evidence type="ECO:0000256" key="13">
    <source>
        <dbReference type="ARBA" id="ARBA00048367"/>
    </source>
</evidence>
<dbReference type="Gene3D" id="1.10.510.10">
    <property type="entry name" value="Transferase(Phosphotransferase) domain 1"/>
    <property type="match status" value="1"/>
</dbReference>
<keyword evidence="16" id="KW-1185">Reference proteome</keyword>
<keyword evidence="5" id="KW-0132">Cell division</keyword>
<dbReference type="PROSITE" id="PS50011">
    <property type="entry name" value="PROTEIN_KINASE_DOM"/>
    <property type="match status" value="1"/>
</dbReference>
<dbReference type="GO" id="GO:0051445">
    <property type="term" value="P:regulation of meiotic cell cycle"/>
    <property type="evidence" value="ECO:0007669"/>
    <property type="project" value="TreeGrafter"/>
</dbReference>
<comment type="caution">
    <text evidence="15">The sequence shown here is derived from an EMBL/GenBank/DDBJ whole genome shotgun (WGS) entry which is preliminary data.</text>
</comment>
<dbReference type="PANTHER" id="PTHR24056:SF548">
    <property type="entry name" value="CYCLIN-DEPENDENT KINASE A-1"/>
    <property type="match status" value="1"/>
</dbReference>
<dbReference type="GO" id="GO:0005524">
    <property type="term" value="F:ATP binding"/>
    <property type="evidence" value="ECO:0007669"/>
    <property type="project" value="UniProtKB-KW"/>
</dbReference>
<feature type="domain" description="Protein kinase" evidence="14">
    <location>
        <begin position="23"/>
        <end position="295"/>
    </location>
</feature>
<reference evidence="15 16" key="1">
    <citation type="submission" date="2024-01" db="EMBL/GenBank/DDBJ databases">
        <title>The genomes of 5 underutilized Papilionoideae crops provide insights into root nodulation and disease resistanc.</title>
        <authorList>
            <person name="Jiang F."/>
        </authorList>
    </citation>
    <scope>NUCLEOTIDE SEQUENCE [LARGE SCALE GENOMIC DNA]</scope>
    <source>
        <strain evidence="15">DUOXIRENSHENG_FW03</strain>
        <tissue evidence="15">Leaves</tissue>
    </source>
</reference>
<dbReference type="Proteomes" id="UP001386955">
    <property type="component" value="Unassembled WGS sequence"/>
</dbReference>
<dbReference type="GO" id="GO:0051301">
    <property type="term" value="P:cell division"/>
    <property type="evidence" value="ECO:0007669"/>
    <property type="project" value="UniProtKB-KW"/>
</dbReference>
<accession>A0AAN9T1Z1</accession>
<keyword evidence="8" id="KW-0498">Mitosis</keyword>
<proteinExistence type="inferred from homology"/>
<dbReference type="GO" id="GO:0007165">
    <property type="term" value="P:signal transduction"/>
    <property type="evidence" value="ECO:0007669"/>
    <property type="project" value="TreeGrafter"/>
</dbReference>
<comment type="similarity">
    <text evidence="1">Belongs to the protein kinase superfamily. CMGC Ser/Thr protein kinase family. CDC2/CDKX subfamily.</text>
</comment>
<keyword evidence="10" id="KW-0067">ATP-binding</keyword>
<dbReference type="InterPro" id="IPR000719">
    <property type="entry name" value="Prot_kinase_dom"/>
</dbReference>
<evidence type="ECO:0000256" key="3">
    <source>
        <dbReference type="ARBA" id="ARBA00022527"/>
    </source>
</evidence>
<evidence type="ECO:0000256" key="9">
    <source>
        <dbReference type="ARBA" id="ARBA00022777"/>
    </source>
</evidence>
<evidence type="ECO:0000256" key="7">
    <source>
        <dbReference type="ARBA" id="ARBA00022741"/>
    </source>
</evidence>
<dbReference type="EC" id="2.7.11.22" evidence="2"/>
<dbReference type="InterPro" id="IPR050108">
    <property type="entry name" value="CDK"/>
</dbReference>
<dbReference type="PANTHER" id="PTHR24056">
    <property type="entry name" value="CELL DIVISION PROTEIN KINASE"/>
    <property type="match status" value="1"/>
</dbReference>
<protein>
    <recommendedName>
        <fullName evidence="2">cyclin-dependent kinase</fullName>
        <ecNumber evidence="2">2.7.11.22</ecNumber>
    </recommendedName>
</protein>
<evidence type="ECO:0000313" key="16">
    <source>
        <dbReference type="Proteomes" id="UP001386955"/>
    </source>
</evidence>
<keyword evidence="7" id="KW-0547">Nucleotide-binding</keyword>
<evidence type="ECO:0000256" key="4">
    <source>
        <dbReference type="ARBA" id="ARBA00022553"/>
    </source>
</evidence>
<dbReference type="GO" id="GO:0010468">
    <property type="term" value="P:regulation of gene expression"/>
    <property type="evidence" value="ECO:0007669"/>
    <property type="project" value="TreeGrafter"/>
</dbReference>
<evidence type="ECO:0000256" key="5">
    <source>
        <dbReference type="ARBA" id="ARBA00022618"/>
    </source>
</evidence>
<dbReference type="GO" id="GO:0004693">
    <property type="term" value="F:cyclin-dependent protein serine/threonine kinase activity"/>
    <property type="evidence" value="ECO:0007669"/>
    <property type="project" value="UniProtKB-EC"/>
</dbReference>
<keyword evidence="6" id="KW-0808">Transferase</keyword>
<dbReference type="GO" id="GO:0030332">
    <property type="term" value="F:cyclin binding"/>
    <property type="evidence" value="ECO:0007669"/>
    <property type="project" value="TreeGrafter"/>
</dbReference>
<comment type="catalytic activity">
    <reaction evidence="13">
        <text>L-seryl-[protein] + ATP = O-phospho-L-seryl-[protein] + ADP + H(+)</text>
        <dbReference type="Rhea" id="RHEA:17989"/>
        <dbReference type="Rhea" id="RHEA-COMP:9863"/>
        <dbReference type="Rhea" id="RHEA-COMP:11604"/>
        <dbReference type="ChEBI" id="CHEBI:15378"/>
        <dbReference type="ChEBI" id="CHEBI:29999"/>
        <dbReference type="ChEBI" id="CHEBI:30616"/>
        <dbReference type="ChEBI" id="CHEBI:83421"/>
        <dbReference type="ChEBI" id="CHEBI:456216"/>
        <dbReference type="EC" id="2.7.11.22"/>
    </reaction>
</comment>
<comment type="catalytic activity">
    <reaction evidence="12">
        <text>L-threonyl-[protein] + ATP = O-phospho-L-threonyl-[protein] + ADP + H(+)</text>
        <dbReference type="Rhea" id="RHEA:46608"/>
        <dbReference type="Rhea" id="RHEA-COMP:11060"/>
        <dbReference type="Rhea" id="RHEA-COMP:11605"/>
        <dbReference type="ChEBI" id="CHEBI:15378"/>
        <dbReference type="ChEBI" id="CHEBI:30013"/>
        <dbReference type="ChEBI" id="CHEBI:30616"/>
        <dbReference type="ChEBI" id="CHEBI:61977"/>
        <dbReference type="ChEBI" id="CHEBI:456216"/>
        <dbReference type="EC" id="2.7.11.22"/>
    </reaction>
</comment>
<evidence type="ECO:0000256" key="1">
    <source>
        <dbReference type="ARBA" id="ARBA00006485"/>
    </source>
</evidence>
<keyword evidence="3" id="KW-0723">Serine/threonine-protein kinase</keyword>
<keyword evidence="11" id="KW-0131">Cell cycle</keyword>
<dbReference type="Gene3D" id="3.30.200.20">
    <property type="entry name" value="Phosphorylase Kinase, domain 1"/>
    <property type="match status" value="1"/>
</dbReference>